<evidence type="ECO:0000313" key="1">
    <source>
        <dbReference type="EMBL" id="CAR25391.1"/>
    </source>
</evidence>
<dbReference type="RefSeq" id="XP_002555828.1">
    <property type="nucleotide sequence ID" value="XM_002555782.1"/>
</dbReference>
<proteinExistence type="predicted"/>
<reference evidence="1 2" key="1">
    <citation type="journal article" date="2009" name="Genome Res.">
        <title>Comparative genomics of protoploid Saccharomycetaceae.</title>
        <authorList>
            <consortium name="The Genolevures Consortium"/>
            <person name="Souciet J.-L."/>
            <person name="Dujon B."/>
            <person name="Gaillardin C."/>
            <person name="Johnston M."/>
            <person name="Baret P.V."/>
            <person name="Cliften P."/>
            <person name="Sherman D.J."/>
            <person name="Weissenbach J."/>
            <person name="Westhof E."/>
            <person name="Wincker P."/>
            <person name="Jubin C."/>
            <person name="Poulain J."/>
            <person name="Barbe V."/>
            <person name="Segurens B."/>
            <person name="Artiguenave F."/>
            <person name="Anthouard V."/>
            <person name="Vacherie B."/>
            <person name="Val M.-E."/>
            <person name="Fulton R.S."/>
            <person name="Minx P."/>
            <person name="Wilson R."/>
            <person name="Durrens P."/>
            <person name="Jean G."/>
            <person name="Marck C."/>
            <person name="Martin T."/>
            <person name="Nikolski M."/>
            <person name="Rolland T."/>
            <person name="Seret M.-L."/>
            <person name="Casaregola S."/>
            <person name="Despons L."/>
            <person name="Fairhead C."/>
            <person name="Fischer G."/>
            <person name="Lafontaine I."/>
            <person name="Leh V."/>
            <person name="Lemaire M."/>
            <person name="de Montigny J."/>
            <person name="Neuveglise C."/>
            <person name="Thierry A."/>
            <person name="Blanc-Lenfle I."/>
            <person name="Bleykasten C."/>
            <person name="Diffels J."/>
            <person name="Fritsch E."/>
            <person name="Frangeul L."/>
            <person name="Goeffon A."/>
            <person name="Jauniaux N."/>
            <person name="Kachouri-Lafond R."/>
            <person name="Payen C."/>
            <person name="Potier S."/>
            <person name="Pribylova L."/>
            <person name="Ozanne C."/>
            <person name="Richard G.-F."/>
            <person name="Sacerdot C."/>
            <person name="Straub M.-L."/>
            <person name="Talla E."/>
        </authorList>
    </citation>
    <scope>NUCLEOTIDE SEQUENCE [LARGE SCALE GENOMIC DNA]</scope>
    <source>
        <strain evidence="2">ATCC 56472 / CBS 6340 / NRRL Y-8284</strain>
    </source>
</reference>
<evidence type="ECO:0000313" key="2">
    <source>
        <dbReference type="Proteomes" id="UP000002036"/>
    </source>
</evidence>
<dbReference type="GeneID" id="8294123"/>
<name>C5DNN0_LACTC</name>
<accession>C5DNN0</accession>
<keyword evidence="2" id="KW-1185">Reference proteome</keyword>
<dbReference type="InParanoid" id="C5DNN0"/>
<dbReference type="KEGG" id="lth:KLTH0G18458g"/>
<dbReference type="EMBL" id="CU928171">
    <property type="protein sequence ID" value="CAR25391.1"/>
    <property type="molecule type" value="Genomic_DNA"/>
</dbReference>
<protein>
    <submittedName>
        <fullName evidence="1">KLTH0G18458p</fullName>
    </submittedName>
</protein>
<dbReference type="AlphaFoldDB" id="C5DNN0"/>
<sequence>MTPLQQSGHQLNQPCLPKALISQSIQAGIYQAPIRKIFFFSQRARMLIVFEARCCSDAAQHQITWQIAGRRSRPRQRLTPNSRWLSRVIPATPRGRRGARQRRAMWRKIGCWRRRAKICCRNNRRRARDSHESASVPLLINWRCFANRRPTASGCNAPGACPGTGMSSAFGGSIARLGPAGEVRPELRKHQQSSPMQHVGTALPTVALQEKLTAGTSARRTGARQSGVYSHRTVLYEMSSGGLCV</sequence>
<dbReference type="HOGENOM" id="CLU_1133758_0_0_1"/>
<dbReference type="Proteomes" id="UP000002036">
    <property type="component" value="Chromosome G"/>
</dbReference>
<gene>
    <name evidence="1" type="ordered locus">KLTH0G18458g</name>
</gene>
<organism evidence="1 2">
    <name type="scientific">Lachancea thermotolerans (strain ATCC 56472 / CBS 6340 / NRRL Y-8284)</name>
    <name type="common">Yeast</name>
    <name type="synonym">Kluyveromyces thermotolerans</name>
    <dbReference type="NCBI Taxonomy" id="559295"/>
    <lineage>
        <taxon>Eukaryota</taxon>
        <taxon>Fungi</taxon>
        <taxon>Dikarya</taxon>
        <taxon>Ascomycota</taxon>
        <taxon>Saccharomycotina</taxon>
        <taxon>Saccharomycetes</taxon>
        <taxon>Saccharomycetales</taxon>
        <taxon>Saccharomycetaceae</taxon>
        <taxon>Lachancea</taxon>
    </lineage>
</organism>